<dbReference type="Proteomes" id="UP000095284">
    <property type="component" value="Unplaced"/>
</dbReference>
<accession>A0A1I7SP85</accession>
<proteinExistence type="predicted"/>
<evidence type="ECO:0000313" key="2">
    <source>
        <dbReference type="WBParaSite" id="BXY_1487700.1"/>
    </source>
</evidence>
<reference evidence="2" key="1">
    <citation type="submission" date="2016-11" db="UniProtKB">
        <authorList>
            <consortium name="WormBaseParasite"/>
        </authorList>
    </citation>
    <scope>IDENTIFICATION</scope>
</reference>
<name>A0A1I7SP85_BURXY</name>
<evidence type="ECO:0000313" key="1">
    <source>
        <dbReference type="Proteomes" id="UP000095284"/>
    </source>
</evidence>
<protein>
    <submittedName>
        <fullName evidence="2">Transposase</fullName>
    </submittedName>
</protein>
<dbReference type="AlphaFoldDB" id="A0A1I7SP85"/>
<sequence>MFGSEEVVALVVRGVGSWRFSRFHSKAGQTPAFAQTMVKSGAENSEWYKPGKCSKCDAQILMKFGT</sequence>
<dbReference type="WBParaSite" id="BXY_1487700.1">
    <property type="protein sequence ID" value="BXY_1487700.1"/>
    <property type="gene ID" value="BXY_1487700"/>
</dbReference>
<organism evidence="1 2">
    <name type="scientific">Bursaphelenchus xylophilus</name>
    <name type="common">Pinewood nematode worm</name>
    <name type="synonym">Aphelenchoides xylophilus</name>
    <dbReference type="NCBI Taxonomy" id="6326"/>
    <lineage>
        <taxon>Eukaryota</taxon>
        <taxon>Metazoa</taxon>
        <taxon>Ecdysozoa</taxon>
        <taxon>Nematoda</taxon>
        <taxon>Chromadorea</taxon>
        <taxon>Rhabditida</taxon>
        <taxon>Tylenchina</taxon>
        <taxon>Tylenchomorpha</taxon>
        <taxon>Aphelenchoidea</taxon>
        <taxon>Aphelenchoididae</taxon>
        <taxon>Bursaphelenchus</taxon>
    </lineage>
</organism>